<dbReference type="SMART" id="SM00132">
    <property type="entry name" value="LIM"/>
    <property type="match status" value="3"/>
</dbReference>
<proteinExistence type="predicted"/>
<dbReference type="Proteomes" id="UP000286045">
    <property type="component" value="Unassembled WGS sequence"/>
</dbReference>
<dbReference type="GO" id="GO:0001725">
    <property type="term" value="C:stress fiber"/>
    <property type="evidence" value="ECO:0007669"/>
    <property type="project" value="TreeGrafter"/>
</dbReference>
<feature type="region of interest" description="Disordered" evidence="5">
    <location>
        <begin position="1"/>
        <end position="133"/>
    </location>
</feature>
<feature type="region of interest" description="Disordered" evidence="5">
    <location>
        <begin position="274"/>
        <end position="645"/>
    </location>
</feature>
<feature type="domain" description="LIM zinc-binding" evidence="6">
    <location>
        <begin position="746"/>
        <end position="806"/>
    </location>
</feature>
<evidence type="ECO:0000313" key="7">
    <source>
        <dbReference type="EMBL" id="RWA10680.1"/>
    </source>
</evidence>
<keyword evidence="8" id="KW-1185">Reference proteome</keyword>
<feature type="domain" description="LIM zinc-binding" evidence="6">
    <location>
        <begin position="650"/>
        <end position="712"/>
    </location>
</feature>
<feature type="compositionally biased region" description="Low complexity" evidence="5">
    <location>
        <begin position="275"/>
        <end position="295"/>
    </location>
</feature>
<dbReference type="AlphaFoldDB" id="A0A439D8G2"/>
<dbReference type="SUPFAM" id="SSF57716">
    <property type="entry name" value="Glucocorticoid receptor-like (DNA-binding domain)"/>
    <property type="match status" value="2"/>
</dbReference>
<keyword evidence="3 4" id="KW-0440">LIM domain</keyword>
<keyword evidence="1 4" id="KW-0479">Metal-binding</keyword>
<dbReference type="Pfam" id="PF00412">
    <property type="entry name" value="LIM"/>
    <property type="match status" value="3"/>
</dbReference>
<dbReference type="PANTHER" id="PTHR24214">
    <property type="entry name" value="PDZ AND LIM DOMAIN PROTEIN ZASP"/>
    <property type="match status" value="1"/>
</dbReference>
<feature type="compositionally biased region" description="Polar residues" evidence="5">
    <location>
        <begin position="416"/>
        <end position="439"/>
    </location>
</feature>
<feature type="compositionally biased region" description="Low complexity" evidence="5">
    <location>
        <begin position="121"/>
        <end position="133"/>
    </location>
</feature>
<reference evidence="7 8" key="1">
    <citation type="submission" date="2018-12" db="EMBL/GenBank/DDBJ databases">
        <title>Draft genome sequence of Xylaria grammica IHI A82.</title>
        <authorList>
            <person name="Buettner E."/>
            <person name="Kellner H."/>
        </authorList>
    </citation>
    <scope>NUCLEOTIDE SEQUENCE [LARGE SCALE GENOMIC DNA]</scope>
    <source>
        <strain evidence="7 8">IHI A82</strain>
    </source>
</reference>
<dbReference type="GO" id="GO:0030695">
    <property type="term" value="F:GTPase regulator activity"/>
    <property type="evidence" value="ECO:0007669"/>
    <property type="project" value="UniProtKB-ARBA"/>
</dbReference>
<dbReference type="InterPro" id="IPR050604">
    <property type="entry name" value="PDZ-LIM_domain"/>
</dbReference>
<protein>
    <recommendedName>
        <fullName evidence="6">LIM zinc-binding domain-containing protein</fullName>
    </recommendedName>
</protein>
<feature type="domain" description="LIM zinc-binding" evidence="6">
    <location>
        <begin position="809"/>
        <end position="872"/>
    </location>
</feature>
<evidence type="ECO:0000256" key="3">
    <source>
        <dbReference type="ARBA" id="ARBA00023038"/>
    </source>
</evidence>
<dbReference type="InterPro" id="IPR001781">
    <property type="entry name" value="Znf_LIM"/>
</dbReference>
<dbReference type="GO" id="GO:0030036">
    <property type="term" value="P:actin cytoskeleton organization"/>
    <property type="evidence" value="ECO:0007669"/>
    <property type="project" value="TreeGrafter"/>
</dbReference>
<evidence type="ECO:0000256" key="5">
    <source>
        <dbReference type="SAM" id="MobiDB-lite"/>
    </source>
</evidence>
<keyword evidence="2 4" id="KW-0862">Zinc</keyword>
<dbReference type="PROSITE" id="PS00478">
    <property type="entry name" value="LIM_DOMAIN_1"/>
    <property type="match status" value="1"/>
</dbReference>
<dbReference type="FunFam" id="2.10.110.10:FF:000077">
    <property type="entry name" value="LIM domain protein"/>
    <property type="match status" value="1"/>
</dbReference>
<comment type="caution">
    <text evidence="7">The sequence shown here is derived from an EMBL/GenBank/DDBJ whole genome shotgun (WGS) entry which is preliminary data.</text>
</comment>
<evidence type="ECO:0000259" key="6">
    <source>
        <dbReference type="PROSITE" id="PS50023"/>
    </source>
</evidence>
<dbReference type="CDD" id="cd08368">
    <property type="entry name" value="LIM"/>
    <property type="match status" value="1"/>
</dbReference>
<dbReference type="EMBL" id="RYZI01000105">
    <property type="protein sequence ID" value="RWA10680.1"/>
    <property type="molecule type" value="Genomic_DNA"/>
</dbReference>
<accession>A0A439D8G2</accession>
<dbReference type="Gene3D" id="2.10.110.10">
    <property type="entry name" value="Cysteine Rich Protein"/>
    <property type="match status" value="3"/>
</dbReference>
<gene>
    <name evidence="7" type="ORF">EKO27_g4426</name>
</gene>
<dbReference type="STRING" id="363999.A0A439D8G2"/>
<dbReference type="PANTHER" id="PTHR24214:SF38">
    <property type="entry name" value="PDZ AND LIM DOMAIN PROTEIN ZASP-RELATED"/>
    <property type="match status" value="1"/>
</dbReference>
<organism evidence="7 8">
    <name type="scientific">Xylaria grammica</name>
    <dbReference type="NCBI Taxonomy" id="363999"/>
    <lineage>
        <taxon>Eukaryota</taxon>
        <taxon>Fungi</taxon>
        <taxon>Dikarya</taxon>
        <taxon>Ascomycota</taxon>
        <taxon>Pezizomycotina</taxon>
        <taxon>Sordariomycetes</taxon>
        <taxon>Xylariomycetidae</taxon>
        <taxon>Xylariales</taxon>
        <taxon>Xylariaceae</taxon>
        <taxon>Xylaria</taxon>
    </lineage>
</organism>
<feature type="compositionally biased region" description="Low complexity" evidence="5">
    <location>
        <begin position="535"/>
        <end position="554"/>
    </location>
</feature>
<name>A0A439D8G2_9PEZI</name>
<evidence type="ECO:0000256" key="4">
    <source>
        <dbReference type="PROSITE-ProRule" id="PRU00125"/>
    </source>
</evidence>
<dbReference type="PROSITE" id="PS50023">
    <property type="entry name" value="LIM_DOMAIN_2"/>
    <property type="match status" value="3"/>
</dbReference>
<evidence type="ECO:0000256" key="2">
    <source>
        <dbReference type="ARBA" id="ARBA00022833"/>
    </source>
</evidence>
<feature type="compositionally biased region" description="Basic and acidic residues" evidence="5">
    <location>
        <begin position="440"/>
        <end position="466"/>
    </location>
</feature>
<feature type="compositionally biased region" description="Polar residues" evidence="5">
    <location>
        <begin position="37"/>
        <end position="47"/>
    </location>
</feature>
<feature type="compositionally biased region" description="Low complexity" evidence="5">
    <location>
        <begin position="314"/>
        <end position="325"/>
    </location>
</feature>
<dbReference type="GO" id="GO:0003779">
    <property type="term" value="F:actin binding"/>
    <property type="evidence" value="ECO:0007669"/>
    <property type="project" value="TreeGrafter"/>
</dbReference>
<dbReference type="GO" id="GO:0046872">
    <property type="term" value="F:metal ion binding"/>
    <property type="evidence" value="ECO:0007669"/>
    <property type="project" value="UniProtKB-KW"/>
</dbReference>
<evidence type="ECO:0000256" key="1">
    <source>
        <dbReference type="ARBA" id="ARBA00022723"/>
    </source>
</evidence>
<sequence length="872" mass="94989">MLHRGKPKDSSSSRRKVTPPSPTYMNNEQFGSDALIQCSSRLDSSTNYPPPTAAYLAGLRENRVNRPGGARPAGARPPPPSTRSRPGITEQSTTPGRSSIAGDSIRSELSTSYQRAGSDVAGPRGSRRSVAGSVVSRYSINTASGKDYFPDKPTVSPLKPSEVVPSATYIERGQRWMEKEEAFSLHQAMDAIELKDEPKEEQEQDDETRLYNAALDEAAELVYRHEHGIKTPEPDAPYRYKPHMRRNSYAHARTATVGRYGGDIGVTGLARDSVRSFSGSSSGSDRDSSPGSDCGSIDRQSSIHAGSANPKPPVSARSGARVSSGNRRRSSMRRNISGEIEKPFSGDQIWEEPEGTMAGPSSRQPQLPDHSQPLGVKTRNPSSKVQFAFDTSRDPNSSPVTIPTKPLSRTEIHKNPPSQSRNPNYTKNTPSDSPRSSQDIPRKNGVEIRSDDIRQATSMRLKDRSSKLPTPSAVSDSPGRPIVSFDKNWKAPEEAAADSKPDESRRIPFGATKERPGPQGPEPPIPTIVYTPDTASSAPSAARSSRGSAPIPSIHVDSDDQPQVPVIAVSDDSPPVPTIILPDSDDSNYGGHQAPSIPVIVTPDDVAAKPSARPLPDPRSMPPRTRHGASSGRPRGHWSPAPGAAPRSTAICHECGHPIEGRFVALSGGSERFHPQCFRCYACGTGLEALEISPEPDHFYAARIDRIRRRAAGEILDEAPGQTMAEDGDERLRFYCHLDWHELFAPQCKHCKTPILGDHVVALGQHWHYGHFFCAECGDPFEQGMTHIEKDGYAWCVSCQTKRTERRAPKCRRCKKAVLGQYVKALGAEWHDECFRCATCSGGFDDGQIFPVGEGDQARVLCTGCRAQELKM</sequence>
<feature type="compositionally biased region" description="Basic and acidic residues" evidence="5">
    <location>
        <begin position="487"/>
        <end position="516"/>
    </location>
</feature>
<evidence type="ECO:0000313" key="8">
    <source>
        <dbReference type="Proteomes" id="UP000286045"/>
    </source>
</evidence>
<dbReference type="GO" id="GO:0031941">
    <property type="term" value="C:filamentous actin"/>
    <property type="evidence" value="ECO:0007669"/>
    <property type="project" value="TreeGrafter"/>
</dbReference>
<dbReference type="GO" id="GO:0051371">
    <property type="term" value="F:muscle alpha-actinin binding"/>
    <property type="evidence" value="ECO:0007669"/>
    <property type="project" value="TreeGrafter"/>
</dbReference>